<dbReference type="GO" id="GO:0016853">
    <property type="term" value="F:isomerase activity"/>
    <property type="evidence" value="ECO:0007669"/>
    <property type="project" value="UniProtKB-KW"/>
</dbReference>
<dbReference type="Pfam" id="PF01261">
    <property type="entry name" value="AP_endonuc_2"/>
    <property type="match status" value="1"/>
</dbReference>
<keyword evidence="2" id="KW-0413">Isomerase</keyword>
<dbReference type="Proteomes" id="UP000595917">
    <property type="component" value="Chromosome"/>
</dbReference>
<name>A0A7T7XPK2_9SPIR</name>
<dbReference type="Gene3D" id="3.20.20.150">
    <property type="entry name" value="Divalent-metal-dependent TIM barrel enzymes"/>
    <property type="match status" value="1"/>
</dbReference>
<accession>A0A7T7XPK2</accession>
<dbReference type="InterPro" id="IPR013022">
    <property type="entry name" value="Xyl_isomerase-like_TIM-brl"/>
</dbReference>
<dbReference type="SUPFAM" id="SSF51658">
    <property type="entry name" value="Xylose isomerase-like"/>
    <property type="match status" value="1"/>
</dbReference>
<dbReference type="EMBL" id="CP067089">
    <property type="protein sequence ID" value="QQO10169.1"/>
    <property type="molecule type" value="Genomic_DNA"/>
</dbReference>
<dbReference type="InterPro" id="IPR036237">
    <property type="entry name" value="Xyl_isomerase-like_sf"/>
</dbReference>
<dbReference type="RefSeq" id="WP_215627473.1">
    <property type="nucleotide sequence ID" value="NZ_CP067089.2"/>
</dbReference>
<reference evidence="2" key="1">
    <citation type="submission" date="2021-01" db="EMBL/GenBank/DDBJ databases">
        <title>Description of Breznakiella homolactica.</title>
        <authorList>
            <person name="Song Y."/>
            <person name="Brune A."/>
        </authorList>
    </citation>
    <scope>NUCLEOTIDE SEQUENCE</scope>
    <source>
        <strain evidence="2">RmG30</strain>
    </source>
</reference>
<protein>
    <submittedName>
        <fullName evidence="2">Sugar phosphate isomerase/epimerase</fullName>
    </submittedName>
</protein>
<sequence>MNELGLLIKMTEKDGIVPLLERIKSFNFKTCQISTYVPELYTREVADIINDFCAKNDLRVTMLWAGWPGKCEWNFVGGPDTVGLVPLQYRRERCDIMKKASDFAAMINVDRIATHAGFIPENMKDPLYTGLITDLKDVALHCKANNQFFCFETGQETPVTLLRTIQDIGTDNLGINLDPANLVMYGKGSAVDSLIVLGSYLKGVHVKDGKYPTDGKELGIEVTLGEGHVNMPALLAKLKEIGYTEPLTIEIELDRRTGEMTADEAIRRMVDYLNAHR</sequence>
<dbReference type="AlphaFoldDB" id="A0A7T7XPK2"/>
<dbReference type="InterPro" id="IPR050312">
    <property type="entry name" value="IolE/XylAMocC-like"/>
</dbReference>
<dbReference type="PANTHER" id="PTHR12110:SF53">
    <property type="entry name" value="BLR5974 PROTEIN"/>
    <property type="match status" value="1"/>
</dbReference>
<feature type="domain" description="Xylose isomerase-like TIM barrel" evidence="1">
    <location>
        <begin position="85"/>
        <end position="269"/>
    </location>
</feature>
<dbReference type="KEGG" id="bhc:JFL75_04405"/>
<evidence type="ECO:0000259" key="1">
    <source>
        <dbReference type="Pfam" id="PF01261"/>
    </source>
</evidence>
<gene>
    <name evidence="2" type="ORF">JFL75_04405</name>
</gene>
<evidence type="ECO:0000313" key="2">
    <source>
        <dbReference type="EMBL" id="QQO10169.1"/>
    </source>
</evidence>
<organism evidence="2 3">
    <name type="scientific">Breznakiella homolactica</name>
    <dbReference type="NCBI Taxonomy" id="2798577"/>
    <lineage>
        <taxon>Bacteria</taxon>
        <taxon>Pseudomonadati</taxon>
        <taxon>Spirochaetota</taxon>
        <taxon>Spirochaetia</taxon>
        <taxon>Spirochaetales</taxon>
        <taxon>Breznakiellaceae</taxon>
        <taxon>Breznakiella</taxon>
    </lineage>
</organism>
<keyword evidence="3" id="KW-1185">Reference proteome</keyword>
<evidence type="ECO:0000313" key="3">
    <source>
        <dbReference type="Proteomes" id="UP000595917"/>
    </source>
</evidence>
<dbReference type="PANTHER" id="PTHR12110">
    <property type="entry name" value="HYDROXYPYRUVATE ISOMERASE"/>
    <property type="match status" value="1"/>
</dbReference>
<proteinExistence type="predicted"/>